<dbReference type="SUPFAM" id="SSF102405">
    <property type="entry name" value="MCP/YpsA-like"/>
    <property type="match status" value="1"/>
</dbReference>
<dbReference type="GO" id="GO:0005829">
    <property type="term" value="C:cytosol"/>
    <property type="evidence" value="ECO:0007669"/>
    <property type="project" value="TreeGrafter"/>
</dbReference>
<keyword evidence="2" id="KW-0378">Hydrolase</keyword>
<dbReference type="InterPro" id="IPR005269">
    <property type="entry name" value="LOG"/>
</dbReference>
<dbReference type="PANTHER" id="PTHR31223">
    <property type="entry name" value="LOG FAMILY PROTEIN YJL055W"/>
    <property type="match status" value="1"/>
</dbReference>
<dbReference type="EMBL" id="BORT01000028">
    <property type="protein sequence ID" value="GIO50146.1"/>
    <property type="molecule type" value="Genomic_DNA"/>
</dbReference>
<dbReference type="GO" id="GO:0016799">
    <property type="term" value="F:hydrolase activity, hydrolyzing N-glycosyl compounds"/>
    <property type="evidence" value="ECO:0007669"/>
    <property type="project" value="TreeGrafter"/>
</dbReference>
<evidence type="ECO:0000256" key="2">
    <source>
        <dbReference type="RuleBase" id="RU363015"/>
    </source>
</evidence>
<evidence type="ECO:0000313" key="4">
    <source>
        <dbReference type="Proteomes" id="UP000682811"/>
    </source>
</evidence>
<proteinExistence type="inferred from homology"/>
<comment type="similarity">
    <text evidence="1 2">Belongs to the LOG family.</text>
</comment>
<dbReference type="PANTHER" id="PTHR31223:SF70">
    <property type="entry name" value="LOG FAMILY PROTEIN YJL055W"/>
    <property type="match status" value="1"/>
</dbReference>
<organism evidence="3 4">
    <name type="scientific">Paenibacillus azoreducens</name>
    <dbReference type="NCBI Taxonomy" id="116718"/>
    <lineage>
        <taxon>Bacteria</taxon>
        <taxon>Bacillati</taxon>
        <taxon>Bacillota</taxon>
        <taxon>Bacilli</taxon>
        <taxon>Bacillales</taxon>
        <taxon>Paenibacillaceae</taxon>
        <taxon>Paenibacillus</taxon>
    </lineage>
</organism>
<evidence type="ECO:0000256" key="1">
    <source>
        <dbReference type="ARBA" id="ARBA00006763"/>
    </source>
</evidence>
<dbReference type="GO" id="GO:0009691">
    <property type="term" value="P:cytokinin biosynthetic process"/>
    <property type="evidence" value="ECO:0007669"/>
    <property type="project" value="UniProtKB-UniRule"/>
</dbReference>
<keyword evidence="2" id="KW-0203">Cytokinin biosynthesis</keyword>
<protein>
    <recommendedName>
        <fullName evidence="2">Cytokinin riboside 5'-monophosphate phosphoribohydrolase</fullName>
        <ecNumber evidence="2">3.2.2.n1</ecNumber>
    </recommendedName>
</protein>
<evidence type="ECO:0000313" key="3">
    <source>
        <dbReference type="EMBL" id="GIO50146.1"/>
    </source>
</evidence>
<accession>A0A919YGB2</accession>
<dbReference type="Gene3D" id="3.40.50.450">
    <property type="match status" value="1"/>
</dbReference>
<sequence>MKDIKRICVYSGSNPGNHAEYEEAAVRLGEVLAARGIDLVYGGASVGLMGRVANQVMSRGGKAIGVMPTGLFRGEVAHTRLSEFHEVASMHERKKMMADLSDAFISMPGGLGTYDELFEAACWSQIGVHNKPIGLLNVRGFYNPLMAMLEHTVKEGFMREENLELLIVESDPEILVERLLHYVPVQQGQKWVELT</sequence>
<dbReference type="NCBIfam" id="TIGR00730">
    <property type="entry name" value="Rossman fold protein, TIGR00730 family"/>
    <property type="match status" value="1"/>
</dbReference>
<dbReference type="Pfam" id="PF03641">
    <property type="entry name" value="Lysine_decarbox"/>
    <property type="match status" value="1"/>
</dbReference>
<gene>
    <name evidence="3" type="ORF">J34TS1_49110</name>
</gene>
<comment type="caution">
    <text evidence="3">The sequence shown here is derived from an EMBL/GenBank/DDBJ whole genome shotgun (WGS) entry which is preliminary data.</text>
</comment>
<name>A0A919YGB2_9BACL</name>
<dbReference type="AlphaFoldDB" id="A0A919YGB2"/>
<dbReference type="InterPro" id="IPR031100">
    <property type="entry name" value="LOG_fam"/>
</dbReference>
<dbReference type="Proteomes" id="UP000682811">
    <property type="component" value="Unassembled WGS sequence"/>
</dbReference>
<reference evidence="3 4" key="1">
    <citation type="submission" date="2021-03" db="EMBL/GenBank/DDBJ databases">
        <title>Antimicrobial resistance genes in bacteria isolated from Japanese honey, and their potential for conferring macrolide and lincosamide resistance in the American foulbrood pathogen Paenibacillus larvae.</title>
        <authorList>
            <person name="Okamoto M."/>
            <person name="Kumagai M."/>
            <person name="Kanamori H."/>
            <person name="Takamatsu D."/>
        </authorList>
    </citation>
    <scope>NUCLEOTIDE SEQUENCE [LARGE SCALE GENOMIC DNA]</scope>
    <source>
        <strain evidence="3 4">J34TS1</strain>
    </source>
</reference>
<dbReference type="EC" id="3.2.2.n1" evidence="2"/>
<keyword evidence="4" id="KW-1185">Reference proteome</keyword>